<proteinExistence type="predicted"/>
<dbReference type="PROSITE" id="PS51186">
    <property type="entry name" value="GNAT"/>
    <property type="match status" value="1"/>
</dbReference>
<dbReference type="GO" id="GO:0016747">
    <property type="term" value="F:acyltransferase activity, transferring groups other than amino-acyl groups"/>
    <property type="evidence" value="ECO:0007669"/>
    <property type="project" value="InterPro"/>
</dbReference>
<dbReference type="AlphaFoldDB" id="A0A3E0IRD3"/>
<comment type="caution">
    <text evidence="2">The sequence shown here is derived from an EMBL/GenBank/DDBJ whole genome shotgun (WGS) entry which is preliminary data.</text>
</comment>
<organism evidence="2 3">
    <name type="scientific">Staphylococcus felis</name>
    <dbReference type="NCBI Taxonomy" id="46127"/>
    <lineage>
        <taxon>Bacteria</taxon>
        <taxon>Bacillati</taxon>
        <taxon>Bacillota</taxon>
        <taxon>Bacilli</taxon>
        <taxon>Bacillales</taxon>
        <taxon>Staphylococcaceae</taxon>
        <taxon>Staphylococcus</taxon>
    </lineage>
</organism>
<keyword evidence="2" id="KW-0808">Transferase</keyword>
<name>A0A3E0IRD3_9STAP</name>
<dbReference type="Gene3D" id="3.40.630.30">
    <property type="match status" value="1"/>
</dbReference>
<dbReference type="EMBL" id="QKXQ01000145">
    <property type="protein sequence ID" value="REH98456.1"/>
    <property type="molecule type" value="Genomic_DNA"/>
</dbReference>
<feature type="domain" description="N-acetyltransferase" evidence="1">
    <location>
        <begin position="110"/>
        <end position="250"/>
    </location>
</feature>
<evidence type="ECO:0000259" key="1">
    <source>
        <dbReference type="PROSITE" id="PS51186"/>
    </source>
</evidence>
<dbReference type="Pfam" id="PF18467">
    <property type="entry name" value="DUF5613"/>
    <property type="match status" value="1"/>
</dbReference>
<protein>
    <submittedName>
        <fullName evidence="2">N-acetyltransferase</fullName>
    </submittedName>
</protein>
<reference evidence="2 3" key="1">
    <citation type="journal article" date="2018" name="Vet. Microbiol.">
        <title>Characterisation of Staphylococcus felis isolated from cats using whole genome sequencing.</title>
        <authorList>
            <person name="Worthing K."/>
            <person name="Pang S."/>
            <person name="Trott D.J."/>
            <person name="Abraham S."/>
            <person name="Coombs G.W."/>
            <person name="Jordan D."/>
            <person name="McIntyre L."/>
            <person name="Davies M.R."/>
            <person name="Norris J."/>
        </authorList>
    </citation>
    <scope>NUCLEOTIDE SEQUENCE [LARGE SCALE GENOMIC DNA]</scope>
    <source>
        <strain evidence="2 3">F9</strain>
    </source>
</reference>
<dbReference type="RefSeq" id="WP_116093938.1">
    <property type="nucleotide sequence ID" value="NZ_QKXQ01000145.1"/>
</dbReference>
<evidence type="ECO:0000313" key="3">
    <source>
        <dbReference type="Proteomes" id="UP000256562"/>
    </source>
</evidence>
<sequence>MCDIYTDGNIAEVTERMVIYNTPSTPLHYDANKWIYRQMPDILTFQNDMLIQQRVHKNQGSNHLQFEFPDNVKPHAEMLHFLRSKGFQLGYVELYVIEGNSLQNISDEPISLKKVTAETVNDYFTVFNPLSIEFGEEYVRESNARILKKVQQVSAPIQYYVAYDAAEPVGIVNLIETKKTIEIDGFAVRADMQKQGIGKRMQAQIGKIARERSVILVADGEDTVKDMYVKQGYTYISFKYSALLEELNKQKV</sequence>
<dbReference type="InterPro" id="IPR000182">
    <property type="entry name" value="GNAT_dom"/>
</dbReference>
<accession>A0A3E0IRD3</accession>
<dbReference type="CDD" id="cd04301">
    <property type="entry name" value="NAT_SF"/>
    <property type="match status" value="1"/>
</dbReference>
<dbReference type="Proteomes" id="UP000256562">
    <property type="component" value="Unassembled WGS sequence"/>
</dbReference>
<dbReference type="Pfam" id="PF13508">
    <property type="entry name" value="Acetyltransf_7"/>
    <property type="match status" value="1"/>
</dbReference>
<evidence type="ECO:0000313" key="2">
    <source>
        <dbReference type="EMBL" id="REH98456.1"/>
    </source>
</evidence>
<dbReference type="InterPro" id="IPR016181">
    <property type="entry name" value="Acyl_CoA_acyltransferase"/>
</dbReference>
<dbReference type="SUPFAM" id="SSF55729">
    <property type="entry name" value="Acyl-CoA N-acyltransferases (Nat)"/>
    <property type="match status" value="1"/>
</dbReference>
<gene>
    <name evidence="2" type="ORF">DOS83_03495</name>
</gene>
<dbReference type="InterPro" id="IPR040549">
    <property type="entry name" value="DUF5613"/>
</dbReference>
<dbReference type="OrthoDB" id="2213517at2"/>